<feature type="compositionally biased region" description="Pro residues" evidence="1">
    <location>
        <begin position="90"/>
        <end position="99"/>
    </location>
</feature>
<protein>
    <submittedName>
        <fullName evidence="2">Uncharacterized protein</fullName>
    </submittedName>
</protein>
<reference evidence="2" key="1">
    <citation type="submission" date="2020-06" db="EMBL/GenBank/DDBJ databases">
        <title>WGS assembly of Ceratodon purpureus strain R40.</title>
        <authorList>
            <person name="Carey S.B."/>
            <person name="Jenkins J."/>
            <person name="Shu S."/>
            <person name="Lovell J.T."/>
            <person name="Sreedasyam A."/>
            <person name="Maumus F."/>
            <person name="Tiley G.P."/>
            <person name="Fernandez-Pozo N."/>
            <person name="Barry K."/>
            <person name="Chen C."/>
            <person name="Wang M."/>
            <person name="Lipzen A."/>
            <person name="Daum C."/>
            <person name="Saski C.A."/>
            <person name="Payton A.C."/>
            <person name="Mcbreen J.C."/>
            <person name="Conrad R.E."/>
            <person name="Kollar L.M."/>
            <person name="Olsson S."/>
            <person name="Huttunen S."/>
            <person name="Landis J.B."/>
            <person name="Wickett N.J."/>
            <person name="Johnson M.G."/>
            <person name="Rensing S.A."/>
            <person name="Grimwood J."/>
            <person name="Schmutz J."/>
            <person name="Mcdaniel S.F."/>
        </authorList>
    </citation>
    <scope>NUCLEOTIDE SEQUENCE</scope>
    <source>
        <strain evidence="2">R40</strain>
    </source>
</reference>
<proteinExistence type="predicted"/>
<gene>
    <name evidence="2" type="ORF">KC19_10G040600</name>
</gene>
<dbReference type="Proteomes" id="UP000822688">
    <property type="component" value="Chromosome 10"/>
</dbReference>
<evidence type="ECO:0000313" key="3">
    <source>
        <dbReference type="Proteomes" id="UP000822688"/>
    </source>
</evidence>
<keyword evidence="3" id="KW-1185">Reference proteome</keyword>
<feature type="region of interest" description="Disordered" evidence="1">
    <location>
        <begin position="39"/>
        <end position="112"/>
    </location>
</feature>
<dbReference type="AlphaFoldDB" id="A0A8T0GGN3"/>
<evidence type="ECO:0000313" key="2">
    <source>
        <dbReference type="EMBL" id="KAG0558596.1"/>
    </source>
</evidence>
<organism evidence="2 3">
    <name type="scientific">Ceratodon purpureus</name>
    <name type="common">Fire moss</name>
    <name type="synonym">Dicranum purpureum</name>
    <dbReference type="NCBI Taxonomy" id="3225"/>
    <lineage>
        <taxon>Eukaryota</taxon>
        <taxon>Viridiplantae</taxon>
        <taxon>Streptophyta</taxon>
        <taxon>Embryophyta</taxon>
        <taxon>Bryophyta</taxon>
        <taxon>Bryophytina</taxon>
        <taxon>Bryopsida</taxon>
        <taxon>Dicranidae</taxon>
        <taxon>Pseudoditrichales</taxon>
        <taxon>Ditrichaceae</taxon>
        <taxon>Ceratodon</taxon>
    </lineage>
</organism>
<feature type="compositionally biased region" description="Polar residues" evidence="1">
    <location>
        <begin position="68"/>
        <end position="86"/>
    </location>
</feature>
<comment type="caution">
    <text evidence="2">The sequence shown here is derived from an EMBL/GenBank/DDBJ whole genome shotgun (WGS) entry which is preliminary data.</text>
</comment>
<name>A0A8T0GGN3_CERPU</name>
<evidence type="ECO:0000256" key="1">
    <source>
        <dbReference type="SAM" id="MobiDB-lite"/>
    </source>
</evidence>
<dbReference type="EMBL" id="CM026431">
    <property type="protein sequence ID" value="KAG0558596.1"/>
    <property type="molecule type" value="Genomic_DNA"/>
</dbReference>
<feature type="compositionally biased region" description="Polar residues" evidence="1">
    <location>
        <begin position="39"/>
        <end position="54"/>
    </location>
</feature>
<accession>A0A8T0GGN3</accession>
<sequence length="145" mass="16244">MWNIDLMSTSAFLPTTLSVYSQTQMQALTDNSTRRTLIQPQSSNILQPKDSQTLDTKKKLPNKLARESSPQSSMTPLNCPTSSIELQQRPPHPFPNPPPAHERTPHRANPQNTYLSHLQHPQRARILIRLAATDLHSPASRAAPL</sequence>